<evidence type="ECO:0000313" key="6">
    <source>
        <dbReference type="Proteomes" id="UP000095287"/>
    </source>
</evidence>
<accession>A0A1I7ZK85</accession>
<dbReference type="Pfam" id="PF07160">
    <property type="entry name" value="SKA1"/>
    <property type="match status" value="1"/>
</dbReference>
<dbReference type="GO" id="GO:0072686">
    <property type="term" value="C:mitotic spindle"/>
    <property type="evidence" value="ECO:0007669"/>
    <property type="project" value="TreeGrafter"/>
</dbReference>
<dbReference type="GO" id="GO:0008017">
    <property type="term" value="F:microtubule binding"/>
    <property type="evidence" value="ECO:0007669"/>
    <property type="project" value="InterPro"/>
</dbReference>
<evidence type="ECO:0000256" key="1">
    <source>
        <dbReference type="ARBA" id="ARBA00006836"/>
    </source>
</evidence>
<evidence type="ECO:0000256" key="4">
    <source>
        <dbReference type="SAM" id="Coils"/>
    </source>
</evidence>
<proteinExistence type="inferred from homology"/>
<dbReference type="WBParaSite" id="L893_g27266.t1">
    <property type="protein sequence ID" value="L893_g27266.t1"/>
    <property type="gene ID" value="L893_g27266"/>
</dbReference>
<dbReference type="GO" id="GO:0031110">
    <property type="term" value="P:regulation of microtubule polymerization or depolymerization"/>
    <property type="evidence" value="ECO:0007669"/>
    <property type="project" value="TreeGrafter"/>
</dbReference>
<dbReference type="PANTHER" id="PTHR28573:SF1">
    <property type="entry name" value="SPINDLE AND KINETOCHORE-ASSOCIATED PROTEIN 1"/>
    <property type="match status" value="1"/>
</dbReference>
<dbReference type="GO" id="GO:0051301">
    <property type="term" value="P:cell division"/>
    <property type="evidence" value="ECO:0007669"/>
    <property type="project" value="InterPro"/>
</dbReference>
<dbReference type="GO" id="GO:0005876">
    <property type="term" value="C:spindle microtubule"/>
    <property type="evidence" value="ECO:0007669"/>
    <property type="project" value="TreeGrafter"/>
</dbReference>
<evidence type="ECO:0000256" key="2">
    <source>
        <dbReference type="ARBA" id="ARBA00047182"/>
    </source>
</evidence>
<dbReference type="Gene3D" id="1.10.10.1890">
    <property type="entry name" value="Ska1 microtubule binding domain-like"/>
    <property type="match status" value="1"/>
</dbReference>
<keyword evidence="4" id="KW-0175">Coiled coil</keyword>
<evidence type="ECO:0000313" key="7">
    <source>
        <dbReference type="WBParaSite" id="L893_g27266.t1"/>
    </source>
</evidence>
<name>A0A1I7ZK85_9BILA</name>
<dbReference type="Proteomes" id="UP000095287">
    <property type="component" value="Unplaced"/>
</dbReference>
<comment type="similarity">
    <text evidence="1">Belongs to the SKA1 family.</text>
</comment>
<feature type="region of interest" description="Disordered" evidence="5">
    <location>
        <begin position="70"/>
        <end position="114"/>
    </location>
</feature>
<protein>
    <recommendedName>
        <fullName evidence="2">SKA complex subunit 1</fullName>
    </recommendedName>
    <alternativeName>
        <fullName evidence="3">Spindle and kinetochore-associated protein 1</fullName>
    </alternativeName>
</protein>
<dbReference type="GO" id="GO:0000278">
    <property type="term" value="P:mitotic cell cycle"/>
    <property type="evidence" value="ECO:0007669"/>
    <property type="project" value="TreeGrafter"/>
</dbReference>
<sequence>MLRQQLSSSESLVPLIGQTAPNNIDLEDNVINSLRNELERTRRHADEASACRSSAHSLLQKFLEFEELADEKKENVRPDRASPIAETPQVRPREMKPRPIRQEAGDGNPAPSTNECVSLIRPIGAPEFQMIPSYQKGRMGPDDLNRALSVLEKLWLENNKLMRTHPRTLTATARNRKIALTTQAAQAEGSKYFCSEKDWRDALDSKLRALSTKILPCLRHVARVKAIRLKNAVVLIAHVEDNA</sequence>
<keyword evidence="6" id="KW-1185">Reference proteome</keyword>
<reference evidence="7" key="1">
    <citation type="submission" date="2016-11" db="UniProtKB">
        <authorList>
            <consortium name="WormBaseParasite"/>
        </authorList>
    </citation>
    <scope>IDENTIFICATION</scope>
</reference>
<evidence type="ECO:0000256" key="5">
    <source>
        <dbReference type="SAM" id="MobiDB-lite"/>
    </source>
</evidence>
<dbReference type="GO" id="GO:0007059">
    <property type="term" value="P:chromosome segregation"/>
    <property type="evidence" value="ECO:0007669"/>
    <property type="project" value="InterPro"/>
</dbReference>
<dbReference type="InterPro" id="IPR042031">
    <property type="entry name" value="SKA1_MBD_sf"/>
</dbReference>
<feature type="coiled-coil region" evidence="4">
    <location>
        <begin position="24"/>
        <end position="51"/>
    </location>
</feature>
<feature type="compositionally biased region" description="Basic and acidic residues" evidence="5">
    <location>
        <begin position="70"/>
        <end position="80"/>
    </location>
</feature>
<dbReference type="InterPro" id="IPR009829">
    <property type="entry name" value="SKA1"/>
</dbReference>
<dbReference type="AlphaFoldDB" id="A0A1I7ZK85"/>
<dbReference type="PANTHER" id="PTHR28573">
    <property type="entry name" value="SPINDLE AND KINETOCHORE-ASSOCIATED PROTEIN 1"/>
    <property type="match status" value="1"/>
</dbReference>
<feature type="compositionally biased region" description="Basic and acidic residues" evidence="5">
    <location>
        <begin position="91"/>
        <end position="104"/>
    </location>
</feature>
<dbReference type="GO" id="GO:0000940">
    <property type="term" value="C:outer kinetochore"/>
    <property type="evidence" value="ECO:0007669"/>
    <property type="project" value="TreeGrafter"/>
</dbReference>
<organism evidence="6 7">
    <name type="scientific">Steinernema glaseri</name>
    <dbReference type="NCBI Taxonomy" id="37863"/>
    <lineage>
        <taxon>Eukaryota</taxon>
        <taxon>Metazoa</taxon>
        <taxon>Ecdysozoa</taxon>
        <taxon>Nematoda</taxon>
        <taxon>Chromadorea</taxon>
        <taxon>Rhabditida</taxon>
        <taxon>Tylenchina</taxon>
        <taxon>Panagrolaimomorpha</taxon>
        <taxon>Strongyloidoidea</taxon>
        <taxon>Steinernematidae</taxon>
        <taxon>Steinernema</taxon>
    </lineage>
</organism>
<evidence type="ECO:0000256" key="3">
    <source>
        <dbReference type="ARBA" id="ARBA00047202"/>
    </source>
</evidence>